<sequence length="486" mass="53698">GLSHNERNSLPPPLQNKSRFLPQTCRAWRELIPREEDAVGPGEETVDALLGLVCSPHSPWAPLEGSSAEDRFLRELAVQNPLMLKDSFFYTYFRSLRVVDKQVSLVDKDLLKFVKLEELVLSANQVKEIDTTNLPPTLKVLELYGNKMTSMECLCTRPPPRLQHLGLGHNKLLGPLESVYVTSDYWLLVLQGNPLALVPCYRGFVIDSLSGLCVLDDITARLVVTVGHVRGVLDSSVLDPEPGPQGPFIAYSYYVTYEFVEDEEGEGNEYGRVLAEIVKPSPSTEQLGEGIPKEPVKEAEESVEPGLASQSRPGELAVSVVSGASAPLPRTVLFSTVRKPWSDVIPCDYEMQHTLKDLVPLKAFLLSGTTVTIVEEKILSWPAVPPSPSNPLAAEKGKGEKDKKGKKKDKEEKDKKGNDGKDKAGKGEKEPAKEQKGSKKKKELQIRISLVSVYESDYRPDPLTVEIQIQLIQGRSTEEALRGLVP</sequence>
<feature type="compositionally biased region" description="Basic and acidic residues" evidence="3">
    <location>
        <begin position="395"/>
        <end position="437"/>
    </location>
</feature>
<proteinExistence type="predicted"/>
<evidence type="ECO:0000313" key="5">
    <source>
        <dbReference type="Proteomes" id="UP000437017"/>
    </source>
</evidence>
<name>A0A643CJ80_BALPH</name>
<evidence type="ECO:0000256" key="3">
    <source>
        <dbReference type="SAM" id="MobiDB-lite"/>
    </source>
</evidence>
<accession>A0A643CJ80</accession>
<keyword evidence="1" id="KW-0433">Leucine-rich repeat</keyword>
<dbReference type="PANTHER" id="PTHR45973">
    <property type="entry name" value="PROTEIN PHOSPHATASE 1 REGULATORY SUBUNIT SDS22-RELATED"/>
    <property type="match status" value="1"/>
</dbReference>
<feature type="non-terminal residue" evidence="4">
    <location>
        <position position="1"/>
    </location>
</feature>
<dbReference type="InterPro" id="IPR050576">
    <property type="entry name" value="Cilia_flagella_integrity"/>
</dbReference>
<protein>
    <recommendedName>
        <fullName evidence="6">Leucine rich repeat containing 43</fullName>
    </recommendedName>
</protein>
<dbReference type="EMBL" id="SGJD01001378">
    <property type="protein sequence ID" value="KAB0400263.1"/>
    <property type="molecule type" value="Genomic_DNA"/>
</dbReference>
<keyword evidence="2" id="KW-0677">Repeat</keyword>
<dbReference type="AlphaFoldDB" id="A0A643CJ80"/>
<dbReference type="InterPro" id="IPR032675">
    <property type="entry name" value="LRR_dom_sf"/>
</dbReference>
<evidence type="ECO:0000256" key="1">
    <source>
        <dbReference type="ARBA" id="ARBA00022614"/>
    </source>
</evidence>
<evidence type="ECO:0008006" key="6">
    <source>
        <dbReference type="Google" id="ProtNLM"/>
    </source>
</evidence>
<dbReference type="Gene3D" id="3.80.10.10">
    <property type="entry name" value="Ribonuclease Inhibitor"/>
    <property type="match status" value="1"/>
</dbReference>
<comment type="caution">
    <text evidence="4">The sequence shown here is derived from an EMBL/GenBank/DDBJ whole genome shotgun (WGS) entry which is preliminary data.</text>
</comment>
<feature type="compositionally biased region" description="Basic and acidic residues" evidence="3">
    <location>
        <begin position="291"/>
        <end position="300"/>
    </location>
</feature>
<reference evidence="4 5" key="1">
    <citation type="journal article" date="2019" name="PLoS ONE">
        <title>Genomic analyses reveal an absence of contemporary introgressive admixture between fin whales and blue whales, despite known hybrids.</title>
        <authorList>
            <person name="Westbury M.V."/>
            <person name="Petersen B."/>
            <person name="Lorenzen E.D."/>
        </authorList>
    </citation>
    <scope>NUCLEOTIDE SEQUENCE [LARGE SCALE GENOMIC DNA]</scope>
    <source>
        <strain evidence="4">FinWhale-01</strain>
    </source>
</reference>
<gene>
    <name evidence="4" type="ORF">E2I00_018273</name>
</gene>
<evidence type="ECO:0000313" key="4">
    <source>
        <dbReference type="EMBL" id="KAB0400263.1"/>
    </source>
</evidence>
<dbReference type="OrthoDB" id="2139606at2759"/>
<dbReference type="Proteomes" id="UP000437017">
    <property type="component" value="Unassembled WGS sequence"/>
</dbReference>
<feature type="region of interest" description="Disordered" evidence="3">
    <location>
        <begin position="283"/>
        <end position="311"/>
    </location>
</feature>
<dbReference type="SUPFAM" id="SSF52058">
    <property type="entry name" value="L domain-like"/>
    <property type="match status" value="1"/>
</dbReference>
<dbReference type="PANTHER" id="PTHR45973:SF35">
    <property type="entry name" value="LEUCINE-RICH REPEAT-CONTAINING PROTEIN 43"/>
    <property type="match status" value="1"/>
</dbReference>
<organism evidence="4 5">
    <name type="scientific">Balaenoptera physalus</name>
    <name type="common">Fin whale</name>
    <name type="synonym">Balaena physalus</name>
    <dbReference type="NCBI Taxonomy" id="9770"/>
    <lineage>
        <taxon>Eukaryota</taxon>
        <taxon>Metazoa</taxon>
        <taxon>Chordata</taxon>
        <taxon>Craniata</taxon>
        <taxon>Vertebrata</taxon>
        <taxon>Euteleostomi</taxon>
        <taxon>Mammalia</taxon>
        <taxon>Eutheria</taxon>
        <taxon>Laurasiatheria</taxon>
        <taxon>Artiodactyla</taxon>
        <taxon>Whippomorpha</taxon>
        <taxon>Cetacea</taxon>
        <taxon>Mysticeti</taxon>
        <taxon>Balaenopteridae</taxon>
        <taxon>Balaenoptera</taxon>
    </lineage>
</organism>
<feature type="region of interest" description="Disordered" evidence="3">
    <location>
        <begin position="382"/>
        <end position="443"/>
    </location>
</feature>
<evidence type="ECO:0000256" key="2">
    <source>
        <dbReference type="ARBA" id="ARBA00022737"/>
    </source>
</evidence>
<keyword evidence="5" id="KW-1185">Reference proteome</keyword>